<accession>A0A1S1NGA3</accession>
<name>A0A1S1NGA3_9MYCO</name>
<evidence type="ECO:0000256" key="3">
    <source>
        <dbReference type="ARBA" id="ARBA00023163"/>
    </source>
</evidence>
<protein>
    <submittedName>
        <fullName evidence="5">LuxR family transcriptional regulator</fullName>
    </submittedName>
</protein>
<dbReference type="PROSITE" id="PS00622">
    <property type="entry name" value="HTH_LUXR_1"/>
    <property type="match status" value="1"/>
</dbReference>
<dbReference type="Proteomes" id="UP000179734">
    <property type="component" value="Unassembled WGS sequence"/>
</dbReference>
<dbReference type="Pfam" id="PF00196">
    <property type="entry name" value="GerE"/>
    <property type="match status" value="1"/>
</dbReference>
<dbReference type="CDD" id="cd06170">
    <property type="entry name" value="LuxR_C_like"/>
    <property type="match status" value="1"/>
</dbReference>
<dbReference type="PRINTS" id="PR00038">
    <property type="entry name" value="HTHLUXR"/>
</dbReference>
<reference evidence="5 6" key="1">
    <citation type="submission" date="2016-10" db="EMBL/GenBank/DDBJ databases">
        <title>Genome sequence of Mycobacterium talmonii.</title>
        <authorList>
            <person name="Greninger A.L."/>
            <person name="Elliott B."/>
            <person name="Vasireddy S."/>
            <person name="Vasireddy R."/>
        </authorList>
    </citation>
    <scope>NUCLEOTIDE SEQUENCE [LARGE SCALE GENOMIC DNA]</scope>
    <source>
        <strain evidence="6">NE-TNMC-100812</strain>
    </source>
</reference>
<dbReference type="GO" id="GO:0003677">
    <property type="term" value="F:DNA binding"/>
    <property type="evidence" value="ECO:0007669"/>
    <property type="project" value="UniProtKB-KW"/>
</dbReference>
<dbReference type="Gene3D" id="1.10.10.10">
    <property type="entry name" value="Winged helix-like DNA-binding domain superfamily/Winged helix DNA-binding domain"/>
    <property type="match status" value="1"/>
</dbReference>
<evidence type="ECO:0000259" key="4">
    <source>
        <dbReference type="PROSITE" id="PS50043"/>
    </source>
</evidence>
<dbReference type="RefSeq" id="WP_071028977.1">
    <property type="nucleotide sequence ID" value="NZ_MLQM01000156.1"/>
</dbReference>
<dbReference type="InterPro" id="IPR036388">
    <property type="entry name" value="WH-like_DNA-bd_sf"/>
</dbReference>
<dbReference type="SUPFAM" id="SSF46894">
    <property type="entry name" value="C-terminal effector domain of the bipartite response regulators"/>
    <property type="match status" value="1"/>
</dbReference>
<evidence type="ECO:0000313" key="6">
    <source>
        <dbReference type="Proteomes" id="UP000179734"/>
    </source>
</evidence>
<organism evidence="5 6">
    <name type="scientific">Mycobacterium talmoniae</name>
    <dbReference type="NCBI Taxonomy" id="1858794"/>
    <lineage>
        <taxon>Bacteria</taxon>
        <taxon>Bacillati</taxon>
        <taxon>Actinomycetota</taxon>
        <taxon>Actinomycetes</taxon>
        <taxon>Mycobacteriales</taxon>
        <taxon>Mycobacteriaceae</taxon>
        <taxon>Mycobacterium</taxon>
    </lineage>
</organism>
<proteinExistence type="predicted"/>
<keyword evidence="3" id="KW-0804">Transcription</keyword>
<dbReference type="SUPFAM" id="SSF52540">
    <property type="entry name" value="P-loop containing nucleoside triphosphate hydrolases"/>
    <property type="match status" value="1"/>
</dbReference>
<dbReference type="InterPro" id="IPR041664">
    <property type="entry name" value="AAA_16"/>
</dbReference>
<dbReference type="Pfam" id="PF13191">
    <property type="entry name" value="AAA_16"/>
    <property type="match status" value="1"/>
</dbReference>
<sequence>MVGRDTEVHQALAAFDDSTDYRGVVLVGEAGVGKSTLAHSLAETLESRGFTLRFALGTETGSAVPLGAFYWLMTLDAAQEPAVMLATAQRTLEQEENLVVMVDDAQLLDPLSASLLYQLAAGGIGRLIVTIRSGNMVPDAVTALWKEWLLRRLEVKAFTPQQTEDLVRAVLGGAVDARLINELHRRTAGNVLLLRGLLSAGRDSGVLVQTRTGWQLRAPLRPDRQLSDLLEFRLRSLTAEELDAVEIVAAAEVLDWETLRGLCDADAVAKLERRGLIQLVADESHTVARLLHPVMGETAIQHAGVVRTRQLNGMLAQHLRKQMQALEQQSRVPDVRTRIQLAQFMMRSDLAPDLGVITEAASCALTMANTASSEELGRFAFEHGGGLPAALVLASALSWQGRGDEAEAVLAEADPEGSDAALTAQWGCLRAANLFFNCGQVDSARRQLVDVRERVGAQPMVQLTTALDVLFAFFSGDLEMAIETGPSLCTAEVLPLATVWAAAPTAYGLGLVGRFDEVRAVADAGLRAAALSESGPQRFAIGVAEAVAAMAAGDYREAERVWERYSAMAAGIPAGDAMVAAIRGLVELAGGALRPASAAFHDSISALSDGFPSLWTMLTAAWCTQAEGMRGDAAAAAATLRIAEQSYGPQAAVLLPELELARAWERAAAGHTTAARTHAQRAAQIAQQSGMPALEVGALHAAVRLGDRSCAARLEELAAVLGTPLAAGMAGHARGLAGHDGDLLDAAADGFVEVGALALAADAAAQAAAEHARGGHRGKEIGSSTRADRLAGRCGLRTPATVAAARPLPITEREREIATLVASGWSNRQIADRLIVSVRTIDGHLYRIFAKLGINTREQLIALLTPDHAED</sequence>
<comment type="caution">
    <text evidence="5">The sequence shown here is derived from an EMBL/GenBank/DDBJ whole genome shotgun (WGS) entry which is preliminary data.</text>
</comment>
<gene>
    <name evidence="5" type="ORF">BKN37_21440</name>
</gene>
<dbReference type="InterPro" id="IPR003593">
    <property type="entry name" value="AAA+_ATPase"/>
</dbReference>
<dbReference type="PANTHER" id="PTHR44688:SF16">
    <property type="entry name" value="DNA-BINDING TRANSCRIPTIONAL ACTIVATOR DEVR_DOSR"/>
    <property type="match status" value="1"/>
</dbReference>
<dbReference type="PROSITE" id="PS50043">
    <property type="entry name" value="HTH_LUXR_2"/>
    <property type="match status" value="1"/>
</dbReference>
<dbReference type="AlphaFoldDB" id="A0A1S1NGA3"/>
<dbReference type="InterPro" id="IPR016032">
    <property type="entry name" value="Sig_transdc_resp-reg_C-effctor"/>
</dbReference>
<dbReference type="EMBL" id="MLQM01000156">
    <property type="protein sequence ID" value="OHU97951.1"/>
    <property type="molecule type" value="Genomic_DNA"/>
</dbReference>
<dbReference type="SMART" id="SM00421">
    <property type="entry name" value="HTH_LUXR"/>
    <property type="match status" value="1"/>
</dbReference>
<dbReference type="PANTHER" id="PTHR44688">
    <property type="entry name" value="DNA-BINDING TRANSCRIPTIONAL ACTIVATOR DEVR_DOSR"/>
    <property type="match status" value="1"/>
</dbReference>
<keyword evidence="1" id="KW-0805">Transcription regulation</keyword>
<evidence type="ECO:0000256" key="2">
    <source>
        <dbReference type="ARBA" id="ARBA00023125"/>
    </source>
</evidence>
<dbReference type="GO" id="GO:0006355">
    <property type="term" value="P:regulation of DNA-templated transcription"/>
    <property type="evidence" value="ECO:0007669"/>
    <property type="project" value="InterPro"/>
</dbReference>
<keyword evidence="2" id="KW-0238">DNA-binding</keyword>
<keyword evidence="6" id="KW-1185">Reference proteome</keyword>
<dbReference type="InterPro" id="IPR027417">
    <property type="entry name" value="P-loop_NTPase"/>
</dbReference>
<evidence type="ECO:0000256" key="1">
    <source>
        <dbReference type="ARBA" id="ARBA00023015"/>
    </source>
</evidence>
<dbReference type="SMART" id="SM00382">
    <property type="entry name" value="AAA"/>
    <property type="match status" value="1"/>
</dbReference>
<feature type="domain" description="HTH luxR-type" evidence="4">
    <location>
        <begin position="803"/>
        <end position="868"/>
    </location>
</feature>
<evidence type="ECO:0000313" key="5">
    <source>
        <dbReference type="EMBL" id="OHU97951.1"/>
    </source>
</evidence>
<dbReference type="Gene3D" id="3.40.50.300">
    <property type="entry name" value="P-loop containing nucleotide triphosphate hydrolases"/>
    <property type="match status" value="1"/>
</dbReference>
<dbReference type="InterPro" id="IPR000792">
    <property type="entry name" value="Tscrpt_reg_LuxR_C"/>
</dbReference>